<evidence type="ECO:0000256" key="2">
    <source>
        <dbReference type="HAMAP-Rule" id="MF_03225"/>
    </source>
</evidence>
<dbReference type="OrthoDB" id="10264196at2759"/>
<feature type="domain" description="Alanine racemase N-terminal" evidence="5">
    <location>
        <begin position="29"/>
        <end position="243"/>
    </location>
</feature>
<dbReference type="CDD" id="cd06822">
    <property type="entry name" value="PLPDE_III_YBL036c_euk"/>
    <property type="match status" value="1"/>
</dbReference>
<evidence type="ECO:0000256" key="3">
    <source>
        <dbReference type="RuleBase" id="RU004514"/>
    </source>
</evidence>
<comment type="function">
    <text evidence="2">Pyridoxal 5'-phosphate (PLP)-binding protein, which may be involved in intracellular homeostatic regulation of pyridoxal 5'-phosphate (PLP), the active form of vitamin B6.</text>
</comment>
<dbReference type="InParanoid" id="A7RIJ0"/>
<dbReference type="STRING" id="45351.A7RIJ0"/>
<gene>
    <name evidence="6" type="ORF">NEMVEDRAFT_v1g178404</name>
</gene>
<feature type="modified residue" description="N6-(pyridoxal phosphate)lysine" evidence="2">
    <location>
        <position position="40"/>
    </location>
</feature>
<dbReference type="PhylomeDB" id="A7RIJ0"/>
<dbReference type="Proteomes" id="UP000001593">
    <property type="component" value="Unassembled WGS sequence"/>
</dbReference>
<dbReference type="eggNOG" id="KOG3157">
    <property type="taxonomic scope" value="Eukaryota"/>
</dbReference>
<dbReference type="PANTHER" id="PTHR10146:SF14">
    <property type="entry name" value="PYRIDOXAL PHOSPHATE HOMEOSTASIS PROTEIN"/>
    <property type="match status" value="1"/>
</dbReference>
<sequence length="297" mass="33420">MAVDNIGLALKTVLQKINEVAEKRPENLQKLVPRLVAVSKTKPIECIIEAYNNGQRHFGENYVQELVGKSNDPRLRNLVGLRWHFIGHLQRNKCNNLVGVPNLYMVETVDSEKLAATLNNSWGKFPNREPLKVMVEVNTSEEKSKKGCLPAEATQLTEFVFNECPHLRLSGLMTIGQYNYDWEKHGPNPDFLRLIRCREEICGKLNLPLERFELSMGMSSDYEKAITMGSTNVRVGSTIFGVREPKLPAKASNPPTTSAESSGKEVDEKKPNQNGTTDMLQENKDFVNQFSALDVCI</sequence>
<keyword evidence="7" id="KW-1185">Reference proteome</keyword>
<dbReference type="KEGG" id="nve:5520974"/>
<dbReference type="InterPro" id="IPR029066">
    <property type="entry name" value="PLP-binding_barrel"/>
</dbReference>
<comment type="similarity">
    <text evidence="2 3">Belongs to the pyridoxal phosphate-binding protein YggS/PROSC family.</text>
</comment>
<dbReference type="NCBIfam" id="TIGR00044">
    <property type="entry name" value="YggS family pyridoxal phosphate-dependent enzyme"/>
    <property type="match status" value="1"/>
</dbReference>
<dbReference type="InterPro" id="IPR001608">
    <property type="entry name" value="Ala_racemase_N"/>
</dbReference>
<dbReference type="SUPFAM" id="SSF51419">
    <property type="entry name" value="PLP-binding barrel"/>
    <property type="match status" value="1"/>
</dbReference>
<evidence type="ECO:0000259" key="5">
    <source>
        <dbReference type="Pfam" id="PF01168"/>
    </source>
</evidence>
<dbReference type="EMBL" id="DS469512">
    <property type="protein sequence ID" value="EDO48718.1"/>
    <property type="molecule type" value="Genomic_DNA"/>
</dbReference>
<organism evidence="6 7">
    <name type="scientific">Nematostella vectensis</name>
    <name type="common">Starlet sea anemone</name>
    <dbReference type="NCBI Taxonomy" id="45351"/>
    <lineage>
        <taxon>Eukaryota</taxon>
        <taxon>Metazoa</taxon>
        <taxon>Cnidaria</taxon>
        <taxon>Anthozoa</taxon>
        <taxon>Hexacorallia</taxon>
        <taxon>Actiniaria</taxon>
        <taxon>Edwardsiidae</taxon>
        <taxon>Nematostella</taxon>
    </lineage>
</organism>
<keyword evidence="1 2" id="KW-0663">Pyridoxal phosphate</keyword>
<dbReference type="HAMAP" id="MF_02087">
    <property type="entry name" value="PLP_homeostasis"/>
    <property type="match status" value="1"/>
</dbReference>
<feature type="compositionally biased region" description="Polar residues" evidence="4">
    <location>
        <begin position="272"/>
        <end position="283"/>
    </location>
</feature>
<dbReference type="PANTHER" id="PTHR10146">
    <property type="entry name" value="PROLINE SYNTHETASE CO-TRANSCRIBED BACTERIAL HOMOLOG PROTEIN"/>
    <property type="match status" value="1"/>
</dbReference>
<evidence type="ECO:0000313" key="7">
    <source>
        <dbReference type="Proteomes" id="UP000001593"/>
    </source>
</evidence>
<dbReference type="FunFam" id="3.20.20.10:FF:000007">
    <property type="entry name" value="Pyridoxal phosphate homeostasis protein"/>
    <property type="match status" value="1"/>
</dbReference>
<dbReference type="GO" id="GO:0042816">
    <property type="term" value="P:vitamin B6 metabolic process"/>
    <property type="evidence" value="ECO:0000318"/>
    <property type="project" value="GO_Central"/>
</dbReference>
<dbReference type="OMA" id="PLEWHMI"/>
<accession>A7RIJ0</accession>
<dbReference type="GO" id="GO:0030170">
    <property type="term" value="F:pyridoxal phosphate binding"/>
    <property type="evidence" value="ECO:0000318"/>
    <property type="project" value="GO_Central"/>
</dbReference>
<proteinExistence type="inferred from homology"/>
<dbReference type="HOGENOM" id="CLU_059988_2_1_1"/>
<feature type="region of interest" description="Disordered" evidence="4">
    <location>
        <begin position="244"/>
        <end position="283"/>
    </location>
</feature>
<evidence type="ECO:0000256" key="1">
    <source>
        <dbReference type="ARBA" id="ARBA00022898"/>
    </source>
</evidence>
<feature type="compositionally biased region" description="Basic and acidic residues" evidence="4">
    <location>
        <begin position="262"/>
        <end position="271"/>
    </location>
</feature>
<dbReference type="AlphaFoldDB" id="A7RIJ0"/>
<dbReference type="GO" id="GO:0005737">
    <property type="term" value="C:cytoplasm"/>
    <property type="evidence" value="ECO:0000318"/>
    <property type="project" value="GO_Central"/>
</dbReference>
<dbReference type="InterPro" id="IPR011078">
    <property type="entry name" value="PyrdxlP_homeostasis"/>
</dbReference>
<name>A7RIJ0_NEMVE</name>
<dbReference type="PROSITE" id="PS01211">
    <property type="entry name" value="UPF0001"/>
    <property type="match status" value="1"/>
</dbReference>
<dbReference type="Pfam" id="PF01168">
    <property type="entry name" value="Ala_racemase_N"/>
    <property type="match status" value="1"/>
</dbReference>
<reference evidence="6 7" key="1">
    <citation type="journal article" date="2007" name="Science">
        <title>Sea anemone genome reveals ancestral eumetazoan gene repertoire and genomic organization.</title>
        <authorList>
            <person name="Putnam N.H."/>
            <person name="Srivastava M."/>
            <person name="Hellsten U."/>
            <person name="Dirks B."/>
            <person name="Chapman J."/>
            <person name="Salamov A."/>
            <person name="Terry A."/>
            <person name="Shapiro H."/>
            <person name="Lindquist E."/>
            <person name="Kapitonov V.V."/>
            <person name="Jurka J."/>
            <person name="Genikhovich G."/>
            <person name="Grigoriev I.V."/>
            <person name="Lucas S.M."/>
            <person name="Steele R.E."/>
            <person name="Finnerty J.R."/>
            <person name="Technau U."/>
            <person name="Martindale M.Q."/>
            <person name="Rokhsar D.S."/>
        </authorList>
    </citation>
    <scope>NUCLEOTIDE SEQUENCE [LARGE SCALE GENOMIC DNA]</scope>
    <source>
        <strain evidence="7">CH2 X CH6</strain>
    </source>
</reference>
<protein>
    <recommendedName>
        <fullName evidence="2">Pyridoxal phosphate homeostasis protein</fullName>
        <shortName evidence="2">PLP homeostasis protein</shortName>
    </recommendedName>
</protein>
<evidence type="ECO:0000313" key="6">
    <source>
        <dbReference type="EMBL" id="EDO48718.1"/>
    </source>
</evidence>
<dbReference type="Gene3D" id="3.20.20.10">
    <property type="entry name" value="Alanine racemase"/>
    <property type="match status" value="1"/>
</dbReference>
<evidence type="ECO:0000256" key="4">
    <source>
        <dbReference type="SAM" id="MobiDB-lite"/>
    </source>
</evidence>